<dbReference type="InterPro" id="IPR013154">
    <property type="entry name" value="ADH-like_N"/>
</dbReference>
<dbReference type="InterPro" id="IPR011032">
    <property type="entry name" value="GroES-like_sf"/>
</dbReference>
<feature type="domain" description="Enoyl reductase (ER)" evidence="1">
    <location>
        <begin position="11"/>
        <end position="322"/>
    </location>
</feature>
<name>A0A0J8TWW1_9MYCO</name>
<dbReference type="SMART" id="SM00829">
    <property type="entry name" value="PKS_ER"/>
    <property type="match status" value="1"/>
</dbReference>
<dbReference type="SUPFAM" id="SSF51735">
    <property type="entry name" value="NAD(P)-binding Rossmann-fold domains"/>
    <property type="match status" value="1"/>
</dbReference>
<dbReference type="Gene3D" id="3.40.50.720">
    <property type="entry name" value="NAD(P)-binding Rossmann-like Domain"/>
    <property type="match status" value="1"/>
</dbReference>
<protein>
    <recommendedName>
        <fullName evidence="1">Enoyl reductase (ER) domain-containing protein</fullName>
    </recommendedName>
</protein>
<dbReference type="PROSITE" id="PS01162">
    <property type="entry name" value="QOR_ZETA_CRYSTAL"/>
    <property type="match status" value="1"/>
</dbReference>
<dbReference type="OrthoDB" id="9805883at2"/>
<dbReference type="InterPro" id="IPR013149">
    <property type="entry name" value="ADH-like_C"/>
</dbReference>
<organism evidence="2 3">
    <name type="scientific">Mycolicibacterium conceptionense</name>
    <dbReference type="NCBI Taxonomy" id="451644"/>
    <lineage>
        <taxon>Bacteria</taxon>
        <taxon>Bacillati</taxon>
        <taxon>Actinomycetota</taxon>
        <taxon>Actinomycetes</taxon>
        <taxon>Mycobacteriales</taxon>
        <taxon>Mycobacteriaceae</taxon>
        <taxon>Mycolicibacterium</taxon>
    </lineage>
</organism>
<dbReference type="PATRIC" id="fig|451644.5.peg.6793"/>
<proteinExistence type="predicted"/>
<dbReference type="Gene3D" id="3.90.180.10">
    <property type="entry name" value="Medium-chain alcohol dehydrogenases, catalytic domain"/>
    <property type="match status" value="1"/>
</dbReference>
<reference evidence="2 3" key="1">
    <citation type="submission" date="2015-06" db="EMBL/GenBank/DDBJ databases">
        <title>Genome sequence of Mycobacterium conceptionense strain MLE.</title>
        <authorList>
            <person name="Greninger A.L."/>
            <person name="Cunningham G."/>
            <person name="Chiu C.Y."/>
            <person name="Miller S."/>
        </authorList>
    </citation>
    <scope>NUCLEOTIDE SEQUENCE [LARGE SCALE GENOMIC DNA]</scope>
    <source>
        <strain evidence="2 3">MLE</strain>
    </source>
</reference>
<dbReference type="Pfam" id="PF08240">
    <property type="entry name" value="ADH_N"/>
    <property type="match status" value="1"/>
</dbReference>
<dbReference type="Proteomes" id="UP000037594">
    <property type="component" value="Unassembled WGS sequence"/>
</dbReference>
<dbReference type="AlphaFoldDB" id="A0A0J8TWW1"/>
<evidence type="ECO:0000313" key="2">
    <source>
        <dbReference type="EMBL" id="KMV13883.1"/>
    </source>
</evidence>
<accession>A0A0J8TWW1</accession>
<dbReference type="Pfam" id="PF00107">
    <property type="entry name" value="ADH_zinc_N"/>
    <property type="match status" value="1"/>
</dbReference>
<dbReference type="InterPro" id="IPR051397">
    <property type="entry name" value="Zn-ADH-like_protein"/>
</dbReference>
<dbReference type="PANTHER" id="PTHR43677:SF4">
    <property type="entry name" value="QUINONE OXIDOREDUCTASE-LIKE PROTEIN 2"/>
    <property type="match status" value="1"/>
</dbReference>
<dbReference type="InterPro" id="IPR036291">
    <property type="entry name" value="NAD(P)-bd_dom_sf"/>
</dbReference>
<dbReference type="SUPFAM" id="SSF50129">
    <property type="entry name" value="GroES-like"/>
    <property type="match status" value="1"/>
</dbReference>
<dbReference type="PANTHER" id="PTHR43677">
    <property type="entry name" value="SHORT-CHAIN DEHYDROGENASE/REDUCTASE"/>
    <property type="match status" value="1"/>
</dbReference>
<dbReference type="GO" id="GO:0016491">
    <property type="term" value="F:oxidoreductase activity"/>
    <property type="evidence" value="ECO:0007669"/>
    <property type="project" value="InterPro"/>
</dbReference>
<dbReference type="RefSeq" id="WP_016343865.1">
    <property type="nucleotide sequence ID" value="NZ_JAYXBU010000009.1"/>
</dbReference>
<gene>
    <name evidence="2" type="ORF">ACT17_33040</name>
</gene>
<comment type="caution">
    <text evidence="2">The sequence shown here is derived from an EMBL/GenBank/DDBJ whole genome shotgun (WGS) entry which is preliminary data.</text>
</comment>
<sequence>MKAIELTALDGFDSLRLSEVDKPSPAPGEVLIKVRAAGINYAELEQTTGRYPLQRPLPAVLGFEAAGEVVELGSGVEDLTIGDTIAAPVLSGGYAEFATARADSALRIPEGIDFAQATSIVVQGLSAWALLKLAAKPTPSDTVLIQAAAGGVGLYLVQLAKALGVGQVIALASTAEKRDLVTELGADVAIDYTQQGWGKKVLERTDGRGVDVVMEMASGETGKASFALLAPFGRVVMFGAKNAHDSLQPEQVRQLIHNNQTVVGFNFPSLRPDDLRPLVPELLNLISQGRVRIIADTSYPLAEAKEAFHAIASRQTIGKVVLVP</sequence>
<evidence type="ECO:0000313" key="3">
    <source>
        <dbReference type="Proteomes" id="UP000037594"/>
    </source>
</evidence>
<dbReference type="EMBL" id="LFOD01000066">
    <property type="protein sequence ID" value="KMV13883.1"/>
    <property type="molecule type" value="Genomic_DNA"/>
</dbReference>
<evidence type="ECO:0000259" key="1">
    <source>
        <dbReference type="SMART" id="SM00829"/>
    </source>
</evidence>
<dbReference type="GO" id="GO:0008270">
    <property type="term" value="F:zinc ion binding"/>
    <property type="evidence" value="ECO:0007669"/>
    <property type="project" value="InterPro"/>
</dbReference>
<dbReference type="InterPro" id="IPR002364">
    <property type="entry name" value="Quin_OxRdtase/zeta-crystal_CS"/>
</dbReference>
<dbReference type="InterPro" id="IPR020843">
    <property type="entry name" value="ER"/>
</dbReference>